<dbReference type="AlphaFoldDB" id="A0A1Y1MX02"/>
<evidence type="ECO:0008006" key="3">
    <source>
        <dbReference type="Google" id="ProtNLM"/>
    </source>
</evidence>
<dbReference type="PANTHER" id="PTHR23313">
    <property type="entry name" value="TSEC1-RELATED"/>
    <property type="match status" value="1"/>
</dbReference>
<dbReference type="EMBL" id="GEZM01018512">
    <property type="protein sequence ID" value="JAV90181.1"/>
    <property type="molecule type" value="Transcribed_RNA"/>
</dbReference>
<sequence>MSSNWLEKEEEYRKLNEELQKQNKILMEEFDDVLKKQANRLQESQNVFAPQRSSFIQNKVKLFDQNAKENYGMPDNIDIANIPDSVDQMGIKAMSSFYRAKIKTLQGDNEKLQIEFKNKCQDLQKSQNDNSKQQAEKDKWFQAYNTNKITISKLENQITTLNAKCQSKEVENASLRRDIDNVKKELKHISLNVTGGEVRLNRALEENERMKNELKMTKQEEKQVKESHKKDLTELTKTLQQVEKQKNELLAAYKKQMQLVDNLKRQKLYIEAMKLGQMCENEFLRILNWKIE</sequence>
<feature type="coiled-coil region" evidence="1">
    <location>
        <begin position="2"/>
        <end position="36"/>
    </location>
</feature>
<name>A0A1Y1MX02_PHOPY</name>
<protein>
    <recommendedName>
        <fullName evidence="3">Testis-expressed sequence 9 protein</fullName>
    </recommendedName>
</protein>
<evidence type="ECO:0000313" key="2">
    <source>
        <dbReference type="EMBL" id="JAV90181.1"/>
    </source>
</evidence>
<accession>A0A1Y1MX02</accession>
<dbReference type="PANTHER" id="PTHR23313:SF0">
    <property type="entry name" value="TESTIS-EXPRESSED PROTEIN 9"/>
    <property type="match status" value="1"/>
</dbReference>
<feature type="coiled-coil region" evidence="1">
    <location>
        <begin position="109"/>
        <end position="266"/>
    </location>
</feature>
<organism evidence="2">
    <name type="scientific">Photinus pyralis</name>
    <name type="common">Common eastern firefly</name>
    <name type="synonym">Lampyris pyralis</name>
    <dbReference type="NCBI Taxonomy" id="7054"/>
    <lineage>
        <taxon>Eukaryota</taxon>
        <taxon>Metazoa</taxon>
        <taxon>Ecdysozoa</taxon>
        <taxon>Arthropoda</taxon>
        <taxon>Hexapoda</taxon>
        <taxon>Insecta</taxon>
        <taxon>Pterygota</taxon>
        <taxon>Neoptera</taxon>
        <taxon>Endopterygota</taxon>
        <taxon>Coleoptera</taxon>
        <taxon>Polyphaga</taxon>
        <taxon>Elateriformia</taxon>
        <taxon>Elateroidea</taxon>
        <taxon>Lampyridae</taxon>
        <taxon>Lampyrinae</taxon>
        <taxon>Photinus</taxon>
    </lineage>
</organism>
<keyword evidence="1" id="KW-0175">Coiled coil</keyword>
<proteinExistence type="predicted"/>
<dbReference type="Gene3D" id="1.10.287.1490">
    <property type="match status" value="1"/>
</dbReference>
<reference evidence="2" key="1">
    <citation type="journal article" date="2016" name="Sci. Rep.">
        <title>Molecular characterization of firefly nuptial gifts: a multi-omics approach sheds light on postcopulatory sexual selection.</title>
        <authorList>
            <person name="Al-Wathiqui N."/>
            <person name="Fallon T.R."/>
            <person name="South A."/>
            <person name="Weng J.K."/>
            <person name="Lewis S.M."/>
        </authorList>
    </citation>
    <scope>NUCLEOTIDE SEQUENCE</scope>
</reference>
<evidence type="ECO:0000256" key="1">
    <source>
        <dbReference type="SAM" id="Coils"/>
    </source>
</evidence>